<gene>
    <name evidence="9" type="ORF">C0068_13055</name>
</gene>
<name>A0A2S4HD65_9GAMM</name>
<evidence type="ECO:0000256" key="6">
    <source>
        <dbReference type="ARBA" id="ARBA00023136"/>
    </source>
</evidence>
<dbReference type="Proteomes" id="UP000237222">
    <property type="component" value="Unassembled WGS sequence"/>
</dbReference>
<organism evidence="9 10">
    <name type="scientific">Zhongshania marina</name>
    <dbReference type="NCBI Taxonomy" id="2304603"/>
    <lineage>
        <taxon>Bacteria</taxon>
        <taxon>Pseudomonadati</taxon>
        <taxon>Pseudomonadota</taxon>
        <taxon>Gammaproteobacteria</taxon>
        <taxon>Cellvibrionales</taxon>
        <taxon>Spongiibacteraceae</taxon>
        <taxon>Zhongshania</taxon>
    </lineage>
</organism>
<dbReference type="EMBL" id="PQGG01000031">
    <property type="protein sequence ID" value="POP51933.1"/>
    <property type="molecule type" value="Genomic_DNA"/>
</dbReference>
<sequence length="169" mass="17648">MAIDFIDVAALSIAPLKWAGVLSTIVAGAIIGLERQIRGKPIGIRTAALICLGTYVFMAMAASVENGVTDPSRVIGQIITGIGFLGAGVILSRDGMVMGVTSAAAIWVLAAIGVMIGLDKYGPALLIALIVVGILVGVDVLENSFHSLRKGVHQKITGRRYQKKTPPEK</sequence>
<dbReference type="GO" id="GO:0005886">
    <property type="term" value="C:plasma membrane"/>
    <property type="evidence" value="ECO:0007669"/>
    <property type="project" value="UniProtKB-SubCell"/>
</dbReference>
<feature type="transmembrane region" description="Helical" evidence="7">
    <location>
        <begin position="74"/>
        <end position="91"/>
    </location>
</feature>
<comment type="subcellular location">
    <subcellularLocation>
        <location evidence="7">Cell inner membrane</location>
        <topology evidence="7">Multi-pass membrane protein</topology>
    </subcellularLocation>
    <subcellularLocation>
        <location evidence="1">Cell membrane</location>
        <topology evidence="1">Multi-pass membrane protein</topology>
    </subcellularLocation>
</comment>
<keyword evidence="5 7" id="KW-1133">Transmembrane helix</keyword>
<dbReference type="InterPro" id="IPR049177">
    <property type="entry name" value="MgtC_SapB_SrpB_YhiD_N"/>
</dbReference>
<evidence type="ECO:0000313" key="10">
    <source>
        <dbReference type="Proteomes" id="UP000237222"/>
    </source>
</evidence>
<dbReference type="AlphaFoldDB" id="A0A2S4HD65"/>
<dbReference type="RefSeq" id="WP_103684916.1">
    <property type="nucleotide sequence ID" value="NZ_PQGG01000031.1"/>
</dbReference>
<reference evidence="9" key="1">
    <citation type="submission" date="2018-01" db="EMBL/GenBank/DDBJ databases">
        <authorList>
            <person name="Yu X.-D."/>
        </authorList>
    </citation>
    <scope>NUCLEOTIDE SEQUENCE</scope>
    <source>
        <strain evidence="9">ZX-21</strain>
    </source>
</reference>
<evidence type="ECO:0000256" key="1">
    <source>
        <dbReference type="ARBA" id="ARBA00004651"/>
    </source>
</evidence>
<dbReference type="InterPro" id="IPR003416">
    <property type="entry name" value="MgtC/SapB/SrpB/YhiD_fam"/>
</dbReference>
<evidence type="ECO:0000259" key="8">
    <source>
        <dbReference type="Pfam" id="PF02308"/>
    </source>
</evidence>
<accession>A0A2S4HD65</accession>
<feature type="domain" description="MgtC/SapB/SrpB/YhiD N-terminal" evidence="8">
    <location>
        <begin position="24"/>
        <end position="143"/>
    </location>
</feature>
<feature type="transmembrane region" description="Helical" evidence="7">
    <location>
        <begin position="12"/>
        <end position="33"/>
    </location>
</feature>
<dbReference type="OrthoDB" id="9811198at2"/>
<evidence type="ECO:0000256" key="4">
    <source>
        <dbReference type="ARBA" id="ARBA00022692"/>
    </source>
</evidence>
<dbReference type="PRINTS" id="PR01837">
    <property type="entry name" value="MGTCSAPBPROT"/>
</dbReference>
<evidence type="ECO:0000313" key="9">
    <source>
        <dbReference type="EMBL" id="POP51933.1"/>
    </source>
</evidence>
<keyword evidence="3" id="KW-1003">Cell membrane</keyword>
<dbReference type="PANTHER" id="PTHR33778:SF1">
    <property type="entry name" value="MAGNESIUM TRANSPORTER YHID-RELATED"/>
    <property type="match status" value="1"/>
</dbReference>
<feature type="transmembrane region" description="Helical" evidence="7">
    <location>
        <begin position="124"/>
        <end position="141"/>
    </location>
</feature>
<keyword evidence="4 7" id="KW-0812">Transmembrane</keyword>
<dbReference type="Pfam" id="PF02308">
    <property type="entry name" value="MgtC"/>
    <property type="match status" value="1"/>
</dbReference>
<keyword evidence="6 7" id="KW-0472">Membrane</keyword>
<feature type="transmembrane region" description="Helical" evidence="7">
    <location>
        <begin position="98"/>
        <end position="118"/>
    </location>
</feature>
<keyword evidence="7" id="KW-0997">Cell inner membrane</keyword>
<evidence type="ECO:0000256" key="3">
    <source>
        <dbReference type="ARBA" id="ARBA00022475"/>
    </source>
</evidence>
<comment type="caution">
    <text evidence="9">The sequence shown here is derived from an EMBL/GenBank/DDBJ whole genome shotgun (WGS) entry which is preliminary data.</text>
</comment>
<evidence type="ECO:0000256" key="5">
    <source>
        <dbReference type="ARBA" id="ARBA00022989"/>
    </source>
</evidence>
<protein>
    <recommendedName>
        <fullName evidence="7">Protein MgtC</fullName>
    </recommendedName>
</protein>
<evidence type="ECO:0000256" key="2">
    <source>
        <dbReference type="ARBA" id="ARBA00009298"/>
    </source>
</evidence>
<proteinExistence type="inferred from homology"/>
<comment type="similarity">
    <text evidence="2 7">Belongs to the MgtC/SapB family.</text>
</comment>
<feature type="transmembrane region" description="Helical" evidence="7">
    <location>
        <begin position="42"/>
        <end position="62"/>
    </location>
</feature>
<dbReference type="PANTHER" id="PTHR33778">
    <property type="entry name" value="PROTEIN MGTC"/>
    <property type="match status" value="1"/>
</dbReference>
<evidence type="ECO:0000256" key="7">
    <source>
        <dbReference type="RuleBase" id="RU365041"/>
    </source>
</evidence>